<keyword evidence="3" id="KW-1185">Reference proteome</keyword>
<dbReference type="Pfam" id="PF12802">
    <property type="entry name" value="MarR_2"/>
    <property type="match status" value="1"/>
</dbReference>
<evidence type="ECO:0000313" key="2">
    <source>
        <dbReference type="EMBL" id="GAA4806898.1"/>
    </source>
</evidence>
<dbReference type="InterPro" id="IPR036390">
    <property type="entry name" value="WH_DNA-bd_sf"/>
</dbReference>
<comment type="caution">
    <text evidence="2">The sequence shown here is derived from an EMBL/GenBank/DDBJ whole genome shotgun (WGS) entry which is preliminary data.</text>
</comment>
<dbReference type="PANTHER" id="PTHR33164:SF94">
    <property type="entry name" value="TRANSCRIPTIONAL REGULATORY PROTEIN-RELATED"/>
    <property type="match status" value="1"/>
</dbReference>
<dbReference type="SMART" id="SM00347">
    <property type="entry name" value="HTH_MARR"/>
    <property type="match status" value="1"/>
</dbReference>
<dbReference type="RefSeq" id="WP_200171012.1">
    <property type="nucleotide sequence ID" value="NZ_BAABKQ010000001.1"/>
</dbReference>
<dbReference type="Proteomes" id="UP001500839">
    <property type="component" value="Unassembled WGS sequence"/>
</dbReference>
<organism evidence="2 3">
    <name type="scientific">Tomitella cavernea</name>
    <dbReference type="NCBI Taxonomy" id="1387982"/>
    <lineage>
        <taxon>Bacteria</taxon>
        <taxon>Bacillati</taxon>
        <taxon>Actinomycetota</taxon>
        <taxon>Actinomycetes</taxon>
        <taxon>Mycobacteriales</taxon>
        <taxon>Tomitella</taxon>
    </lineage>
</organism>
<dbReference type="PRINTS" id="PR00598">
    <property type="entry name" value="HTHMARR"/>
</dbReference>
<dbReference type="InterPro" id="IPR039422">
    <property type="entry name" value="MarR/SlyA-like"/>
</dbReference>
<evidence type="ECO:0000259" key="1">
    <source>
        <dbReference type="PROSITE" id="PS50995"/>
    </source>
</evidence>
<dbReference type="PROSITE" id="PS50995">
    <property type="entry name" value="HTH_MARR_2"/>
    <property type="match status" value="1"/>
</dbReference>
<reference evidence="3" key="1">
    <citation type="journal article" date="2019" name="Int. J. Syst. Evol. Microbiol.">
        <title>The Global Catalogue of Microorganisms (GCM) 10K type strain sequencing project: providing services to taxonomists for standard genome sequencing and annotation.</title>
        <authorList>
            <consortium name="The Broad Institute Genomics Platform"/>
            <consortium name="The Broad Institute Genome Sequencing Center for Infectious Disease"/>
            <person name="Wu L."/>
            <person name="Ma J."/>
        </authorList>
    </citation>
    <scope>NUCLEOTIDE SEQUENCE [LARGE SCALE GENOMIC DNA]</scope>
    <source>
        <strain evidence="3">JCM 18542</strain>
    </source>
</reference>
<dbReference type="EMBL" id="BAABKQ010000001">
    <property type="protein sequence ID" value="GAA4806898.1"/>
    <property type="molecule type" value="Genomic_DNA"/>
</dbReference>
<accession>A0ABP9C973</accession>
<evidence type="ECO:0000313" key="3">
    <source>
        <dbReference type="Proteomes" id="UP001500839"/>
    </source>
</evidence>
<dbReference type="InterPro" id="IPR000835">
    <property type="entry name" value="HTH_MarR-typ"/>
</dbReference>
<dbReference type="InterPro" id="IPR036388">
    <property type="entry name" value="WH-like_DNA-bd_sf"/>
</dbReference>
<feature type="domain" description="HTH marR-type" evidence="1">
    <location>
        <begin position="1"/>
        <end position="143"/>
    </location>
</feature>
<dbReference type="Gene3D" id="1.10.10.10">
    <property type="entry name" value="Winged helix-like DNA-binding domain superfamily/Winged helix DNA-binding domain"/>
    <property type="match status" value="1"/>
</dbReference>
<dbReference type="PANTHER" id="PTHR33164">
    <property type="entry name" value="TRANSCRIPTIONAL REGULATOR, MARR FAMILY"/>
    <property type="match status" value="1"/>
</dbReference>
<proteinExistence type="predicted"/>
<gene>
    <name evidence="2" type="ORF">GCM10023353_07750</name>
</gene>
<dbReference type="SUPFAM" id="SSF46785">
    <property type="entry name" value="Winged helix' DNA-binding domain"/>
    <property type="match status" value="1"/>
</dbReference>
<sequence>MDVAAEVDLADVFDTFIGILHKGCDADVLDVFVSMDLTLTQVRVVFMLAMHGSELPINVVAERLNVSVATAGRTVDRLVTLGMVDRREDPDDRRSKLVSLTAEGRRLADTQREGMRERIRTFSRALPADVADGLREAVAAAIAATPEHLRAGAACSPDQVRTSS</sequence>
<name>A0ABP9C973_9ACTN</name>
<protein>
    <recommendedName>
        <fullName evidence="1">HTH marR-type domain-containing protein</fullName>
    </recommendedName>
</protein>